<dbReference type="EMBL" id="HM071001">
    <property type="protein sequence ID" value="ADF65634.1"/>
    <property type="molecule type" value="Genomic_DNA"/>
</dbReference>
<dbReference type="Pfam" id="PF00895">
    <property type="entry name" value="ATP-synt_8"/>
    <property type="match status" value="1"/>
</dbReference>
<evidence type="ECO:0000256" key="13">
    <source>
        <dbReference type="SAM" id="Phobius"/>
    </source>
</evidence>
<sequence length="52" mass="6388">MPQMAPIWWTILFIMFNFSFLSMITVMYFQKEPIPLMGKEVTEKTKNLNWKW</sequence>
<evidence type="ECO:0000256" key="8">
    <source>
        <dbReference type="ARBA" id="ARBA00022989"/>
    </source>
</evidence>
<protein>
    <recommendedName>
        <fullName evidence="12">ATP synthase complex subunit 8</fullName>
    </recommendedName>
</protein>
<dbReference type="GeneID" id="10970923"/>
<evidence type="ECO:0000256" key="5">
    <source>
        <dbReference type="ARBA" id="ARBA00022547"/>
    </source>
</evidence>
<dbReference type="GO" id="GO:0015986">
    <property type="term" value="P:proton motive force-driven ATP synthesis"/>
    <property type="evidence" value="ECO:0007669"/>
    <property type="project" value="InterPro"/>
</dbReference>
<dbReference type="GO" id="GO:0045259">
    <property type="term" value="C:proton-transporting ATP synthase complex"/>
    <property type="evidence" value="ECO:0007669"/>
    <property type="project" value="UniProtKB-KW"/>
</dbReference>
<dbReference type="CTD" id="4509"/>
<geneLocation type="mitochondrion" evidence="14"/>
<keyword evidence="9 12" id="KW-0406">Ion transport</keyword>
<name>G0WK36_AGRDO</name>
<evidence type="ECO:0000256" key="6">
    <source>
        <dbReference type="ARBA" id="ARBA00022692"/>
    </source>
</evidence>
<keyword evidence="8 13" id="KW-1133">Transmembrane helix</keyword>
<feature type="transmembrane region" description="Helical" evidence="13">
    <location>
        <begin position="6"/>
        <end position="29"/>
    </location>
</feature>
<evidence type="ECO:0000256" key="7">
    <source>
        <dbReference type="ARBA" id="ARBA00022781"/>
    </source>
</evidence>
<comment type="similarity">
    <text evidence="2 12">Belongs to the ATPase protein 8 family.</text>
</comment>
<evidence type="ECO:0000256" key="12">
    <source>
        <dbReference type="RuleBase" id="RU003661"/>
    </source>
</evidence>
<keyword evidence="10 12" id="KW-0496">Mitochondrion</keyword>
<evidence type="ECO:0000256" key="1">
    <source>
        <dbReference type="ARBA" id="ARBA00004304"/>
    </source>
</evidence>
<dbReference type="RefSeq" id="YP_004734454.1">
    <property type="nucleotide sequence ID" value="NC_015842.1"/>
</dbReference>
<evidence type="ECO:0000256" key="11">
    <source>
        <dbReference type="ARBA" id="ARBA00023136"/>
    </source>
</evidence>
<reference evidence="14" key="1">
    <citation type="journal article" date="2011" name="Int. J. Biol. Sci.">
        <title>The Architecture and Complete Sequence of Mitochondrial Genome of an Assassin Bug Agriosphodrus Dohrni (Hemiptera: Reduviidae).</title>
        <authorList>
            <person name="Li H."/>
            <person name="Gao J.Y."/>
            <person name="Liu H.Y."/>
            <person name="Liu H."/>
            <person name="Liang A.P."/>
            <person name="Zhou X.G."/>
            <person name="Cai W.Z."/>
        </authorList>
    </citation>
    <scope>NUCLEOTIDE SEQUENCE</scope>
</reference>
<dbReference type="AlphaFoldDB" id="G0WK36"/>
<evidence type="ECO:0000313" key="14">
    <source>
        <dbReference type="EMBL" id="ADF65634.1"/>
    </source>
</evidence>
<dbReference type="InterPro" id="IPR001421">
    <property type="entry name" value="ATP8_metazoa"/>
</dbReference>
<proteinExistence type="inferred from homology"/>
<keyword evidence="4 12" id="KW-0813">Transport</keyword>
<keyword evidence="11 13" id="KW-0472">Membrane</keyword>
<gene>
    <name evidence="14" type="primary">ATP8</name>
</gene>
<evidence type="ECO:0000256" key="3">
    <source>
        <dbReference type="ARBA" id="ARBA00011291"/>
    </source>
</evidence>
<keyword evidence="5 12" id="KW-0138">CF(0)</keyword>
<comment type="subunit">
    <text evidence="3">F-type ATPases have 2 components, CF(1) - the catalytic core - and CF(0) - the membrane proton channel.</text>
</comment>
<dbReference type="GO" id="GO:0015078">
    <property type="term" value="F:proton transmembrane transporter activity"/>
    <property type="evidence" value="ECO:0007669"/>
    <property type="project" value="InterPro"/>
</dbReference>
<evidence type="ECO:0000256" key="4">
    <source>
        <dbReference type="ARBA" id="ARBA00022448"/>
    </source>
</evidence>
<evidence type="ECO:0000256" key="10">
    <source>
        <dbReference type="ARBA" id="ARBA00023128"/>
    </source>
</evidence>
<keyword evidence="6 12" id="KW-0812">Transmembrane</keyword>
<comment type="subcellular location">
    <subcellularLocation>
        <location evidence="1 12">Mitochondrion membrane</location>
        <topology evidence="1 12">Single-pass membrane protein</topology>
    </subcellularLocation>
</comment>
<organism evidence="14">
    <name type="scientific">Agriosphodrus dohrni</name>
    <name type="common">Japanese assassin-bug</name>
    <dbReference type="NCBI Taxonomy" id="184613"/>
    <lineage>
        <taxon>Eukaryota</taxon>
        <taxon>Metazoa</taxon>
        <taxon>Ecdysozoa</taxon>
        <taxon>Arthropoda</taxon>
        <taxon>Hexapoda</taxon>
        <taxon>Insecta</taxon>
        <taxon>Pterygota</taxon>
        <taxon>Neoptera</taxon>
        <taxon>Paraneoptera</taxon>
        <taxon>Hemiptera</taxon>
        <taxon>Heteroptera</taxon>
        <taxon>Panheteroptera</taxon>
        <taxon>Cimicomorpha</taxon>
        <taxon>Reduviidae</taxon>
        <taxon>Harpactorinae</taxon>
        <taxon>Harpactorini</taxon>
        <taxon>Agriosphodrus</taxon>
    </lineage>
</organism>
<evidence type="ECO:0000256" key="2">
    <source>
        <dbReference type="ARBA" id="ARBA00008892"/>
    </source>
</evidence>
<dbReference type="GO" id="GO:0031966">
    <property type="term" value="C:mitochondrial membrane"/>
    <property type="evidence" value="ECO:0007669"/>
    <property type="project" value="UniProtKB-SubCell"/>
</dbReference>
<evidence type="ECO:0000256" key="9">
    <source>
        <dbReference type="ARBA" id="ARBA00023065"/>
    </source>
</evidence>
<keyword evidence="7 12" id="KW-0375">Hydrogen ion transport</keyword>
<accession>G0WK36</accession>